<evidence type="ECO:0000313" key="6">
    <source>
        <dbReference type="Proteomes" id="UP000032266"/>
    </source>
</evidence>
<reference evidence="5 6" key="1">
    <citation type="submission" date="2014-01" db="EMBL/GenBank/DDBJ databases">
        <title>Full genme sequencing of cellulolytic bacterium Gynuella sunshinyii YC6258T gen. nov., sp. nov.</title>
        <authorList>
            <person name="Khan H."/>
            <person name="Chung E.J."/>
            <person name="Chung Y.R."/>
        </authorList>
    </citation>
    <scope>NUCLEOTIDE SEQUENCE [LARGE SCALE GENOMIC DNA]</scope>
    <source>
        <strain evidence="5 6">YC6258</strain>
    </source>
</reference>
<dbReference type="PANTHER" id="PTHR10696">
    <property type="entry name" value="GAMMA-BUTYROBETAINE HYDROXYLASE-RELATED"/>
    <property type="match status" value="1"/>
</dbReference>
<organism evidence="5 6">
    <name type="scientific">Gynuella sunshinyii YC6258</name>
    <dbReference type="NCBI Taxonomy" id="1445510"/>
    <lineage>
        <taxon>Bacteria</taxon>
        <taxon>Pseudomonadati</taxon>
        <taxon>Pseudomonadota</taxon>
        <taxon>Gammaproteobacteria</taxon>
        <taxon>Oceanospirillales</taxon>
        <taxon>Saccharospirillaceae</taxon>
        <taxon>Gynuella</taxon>
    </lineage>
</organism>
<dbReference type="InterPro" id="IPR050411">
    <property type="entry name" value="AlphaKG_dependent_hydroxylases"/>
</dbReference>
<sequence length="326" mass="37789">MAIQKSLLENNKFPLLVSSDSGNENIIEWANTSKTEIRALLNQYGAILFRGFDINGIDDFEAFAAASTSGDWVPYLEATSPRDHVQGHTSTSTKYKNDRTIFFHNEKSYSGTWPYNLFFYCDVPPTEGGETPLSDCRAIYRDLPVEIREKFERKKLMYVRRFSNNMGIPWKKAFDVSNEKELEGYCKKNYIEDLTWNADGTPTLKYVRNTILEHPLTGDKCWFNHGTFFNVHSLEPEIKEFFLSNFGQDGLPYNTFYGDGEAIEEEVILTLRELYQKHSVLFPWKKKDVILIDNMLLAHGRQPFKGERNILVTMTEHIDYSSIKTF</sequence>
<comment type="cofactor">
    <cofactor evidence="1">
        <name>Fe(2+)</name>
        <dbReference type="ChEBI" id="CHEBI:29033"/>
    </cofactor>
</comment>
<evidence type="ECO:0000313" key="5">
    <source>
        <dbReference type="EMBL" id="AJQ92805.1"/>
    </source>
</evidence>
<evidence type="ECO:0000256" key="3">
    <source>
        <dbReference type="ARBA" id="ARBA00023194"/>
    </source>
</evidence>
<dbReference type="Proteomes" id="UP000032266">
    <property type="component" value="Chromosome"/>
</dbReference>
<dbReference type="InterPro" id="IPR042098">
    <property type="entry name" value="TauD-like_sf"/>
</dbReference>
<dbReference type="SUPFAM" id="SSF51197">
    <property type="entry name" value="Clavaminate synthase-like"/>
    <property type="match status" value="1"/>
</dbReference>
<keyword evidence="3" id="KW-0045">Antibiotic biosynthesis</keyword>
<dbReference type="RefSeq" id="WP_044615786.1">
    <property type="nucleotide sequence ID" value="NZ_CP007142.1"/>
</dbReference>
<keyword evidence="6" id="KW-1185">Reference proteome</keyword>
<gene>
    <name evidence="5" type="ORF">YC6258_00755</name>
</gene>
<dbReference type="AlphaFoldDB" id="A0A0C5UZT6"/>
<dbReference type="GO" id="GO:0016706">
    <property type="term" value="F:2-oxoglutarate-dependent dioxygenase activity"/>
    <property type="evidence" value="ECO:0007669"/>
    <property type="project" value="UniProtKB-ARBA"/>
</dbReference>
<dbReference type="STRING" id="1445510.YC6258_00755"/>
<evidence type="ECO:0000256" key="2">
    <source>
        <dbReference type="ARBA" id="ARBA00023002"/>
    </source>
</evidence>
<dbReference type="PANTHER" id="PTHR10696:SF56">
    <property type="entry name" value="TAUD_TFDA-LIKE DOMAIN-CONTAINING PROTEIN"/>
    <property type="match status" value="1"/>
</dbReference>
<dbReference type="HOGENOM" id="CLU_044153_0_0_6"/>
<dbReference type="GO" id="GO:0017000">
    <property type="term" value="P:antibiotic biosynthetic process"/>
    <property type="evidence" value="ECO:0007669"/>
    <property type="project" value="UniProtKB-KW"/>
</dbReference>
<name>A0A0C5UZT6_9GAMM</name>
<protein>
    <submittedName>
        <fullName evidence="5">Putative taurine catabolism dioxygenase</fullName>
    </submittedName>
</protein>
<feature type="domain" description="TauD/TfdA-like" evidence="4">
    <location>
        <begin position="29"/>
        <end position="313"/>
    </location>
</feature>
<dbReference type="Pfam" id="PF02668">
    <property type="entry name" value="TauD"/>
    <property type="match status" value="1"/>
</dbReference>
<dbReference type="InterPro" id="IPR003819">
    <property type="entry name" value="TauD/TfdA-like"/>
</dbReference>
<evidence type="ECO:0000256" key="1">
    <source>
        <dbReference type="ARBA" id="ARBA00001954"/>
    </source>
</evidence>
<proteinExistence type="predicted"/>
<dbReference type="KEGG" id="gsn:YC6258_00755"/>
<dbReference type="OrthoDB" id="9803968at2"/>
<dbReference type="Gene3D" id="3.60.130.10">
    <property type="entry name" value="Clavaminate synthase-like"/>
    <property type="match status" value="1"/>
</dbReference>
<keyword evidence="5" id="KW-0223">Dioxygenase</keyword>
<keyword evidence="2" id="KW-0560">Oxidoreductase</keyword>
<dbReference type="PATRIC" id="fig|1445510.3.peg.740"/>
<dbReference type="EMBL" id="CP007142">
    <property type="protein sequence ID" value="AJQ92805.1"/>
    <property type="molecule type" value="Genomic_DNA"/>
</dbReference>
<evidence type="ECO:0000259" key="4">
    <source>
        <dbReference type="Pfam" id="PF02668"/>
    </source>
</evidence>
<accession>A0A0C5UZT6</accession>